<accession>A0A6J1CC87</accession>
<evidence type="ECO:0000256" key="1">
    <source>
        <dbReference type="SAM" id="MobiDB-lite"/>
    </source>
</evidence>
<dbReference type="GeneID" id="111010162"/>
<evidence type="ECO:0000313" key="2">
    <source>
        <dbReference type="Proteomes" id="UP000504603"/>
    </source>
</evidence>
<dbReference type="OrthoDB" id="1277335at2759"/>
<proteinExistence type="predicted"/>
<dbReference type="RefSeq" id="XP_022139194.1">
    <property type="nucleotide sequence ID" value="XM_022283502.1"/>
</dbReference>
<feature type="compositionally biased region" description="Low complexity" evidence="1">
    <location>
        <begin position="231"/>
        <end position="245"/>
    </location>
</feature>
<dbReference type="KEGG" id="mcha:111010162"/>
<dbReference type="PANTHER" id="PTHR33103">
    <property type="entry name" value="OS01G0153900 PROTEIN"/>
    <property type="match status" value="1"/>
</dbReference>
<dbReference type="Proteomes" id="UP000504603">
    <property type="component" value="Unplaced"/>
</dbReference>
<dbReference type="InterPro" id="IPR007750">
    <property type="entry name" value="DUF674"/>
</dbReference>
<protein>
    <submittedName>
        <fullName evidence="3">Uncharacterized protein LOC111010162</fullName>
    </submittedName>
</protein>
<name>A0A6J1CC87_MOMCH</name>
<dbReference type="Pfam" id="PF05056">
    <property type="entry name" value="DUF674"/>
    <property type="match status" value="1"/>
</dbReference>
<feature type="region of interest" description="Disordered" evidence="1">
    <location>
        <begin position="231"/>
        <end position="252"/>
    </location>
</feature>
<organism evidence="2 3">
    <name type="scientific">Momordica charantia</name>
    <name type="common">Bitter gourd</name>
    <name type="synonym">Balsam pear</name>
    <dbReference type="NCBI Taxonomy" id="3673"/>
    <lineage>
        <taxon>Eukaryota</taxon>
        <taxon>Viridiplantae</taxon>
        <taxon>Streptophyta</taxon>
        <taxon>Embryophyta</taxon>
        <taxon>Tracheophyta</taxon>
        <taxon>Spermatophyta</taxon>
        <taxon>Magnoliopsida</taxon>
        <taxon>eudicotyledons</taxon>
        <taxon>Gunneridae</taxon>
        <taxon>Pentapetalae</taxon>
        <taxon>rosids</taxon>
        <taxon>fabids</taxon>
        <taxon>Cucurbitales</taxon>
        <taxon>Cucurbitaceae</taxon>
        <taxon>Momordiceae</taxon>
        <taxon>Momordica</taxon>
    </lineage>
</organism>
<keyword evidence="2" id="KW-1185">Reference proteome</keyword>
<reference evidence="3" key="1">
    <citation type="submission" date="2025-08" db="UniProtKB">
        <authorList>
            <consortium name="RefSeq"/>
        </authorList>
    </citation>
    <scope>IDENTIFICATION</scope>
    <source>
        <strain evidence="3">OHB3-1</strain>
    </source>
</reference>
<sequence>MASAGVRLKHLIDSKEQRVLFGEADQNFIDFLFNLLSLPLGTVVRQLKKQGMVGCLGNLYESVETLNDTYLQPNQSKDSLLKPTFYCGSSAMLLPDDTDSSTSTTFYVCQPNSYEQCIEYFADDPNAICPVCNVSMSKRGRFVKPHIGKDEEGGFVKGGGVTYMVMDDLSVIPMSAISCLALLNKFNVTKVGGLEEKIITLDVNEGVKLLRASLQSNTILTDVFFGRMKTTTPKSCSSTPNSCSSRKGRGGN</sequence>
<dbReference type="PANTHER" id="PTHR33103:SF19">
    <property type="entry name" value="OS09G0544700 PROTEIN"/>
    <property type="match status" value="1"/>
</dbReference>
<gene>
    <name evidence="3" type="primary">LOC111010162</name>
</gene>
<dbReference type="AlphaFoldDB" id="A0A6J1CC87"/>
<evidence type="ECO:0000313" key="3">
    <source>
        <dbReference type="RefSeq" id="XP_022139194.1"/>
    </source>
</evidence>